<gene>
    <name evidence="1" type="ORF">DEA37_0014549</name>
</gene>
<accession>A0A5J4NJ79</accession>
<dbReference type="Proteomes" id="UP000324629">
    <property type="component" value="Unassembled WGS sequence"/>
</dbReference>
<reference evidence="1 2" key="1">
    <citation type="journal article" date="2019" name="Gigascience">
        <title>Whole-genome sequence of the oriental lung fluke Paragonimus westermani.</title>
        <authorList>
            <person name="Oey H."/>
            <person name="Zakrzewski M."/>
            <person name="Narain K."/>
            <person name="Devi K.R."/>
            <person name="Agatsuma T."/>
            <person name="Nawaratna S."/>
            <person name="Gobert G.N."/>
            <person name="Jones M.K."/>
            <person name="Ragan M.A."/>
            <person name="McManus D.P."/>
            <person name="Krause L."/>
        </authorList>
    </citation>
    <scope>NUCLEOTIDE SEQUENCE [LARGE SCALE GENOMIC DNA]</scope>
    <source>
        <strain evidence="1 2">IND2009</strain>
    </source>
</reference>
<organism evidence="1 2">
    <name type="scientific">Paragonimus westermani</name>
    <dbReference type="NCBI Taxonomy" id="34504"/>
    <lineage>
        <taxon>Eukaryota</taxon>
        <taxon>Metazoa</taxon>
        <taxon>Spiralia</taxon>
        <taxon>Lophotrochozoa</taxon>
        <taxon>Platyhelminthes</taxon>
        <taxon>Trematoda</taxon>
        <taxon>Digenea</taxon>
        <taxon>Plagiorchiida</taxon>
        <taxon>Troglotremata</taxon>
        <taxon>Troglotrematidae</taxon>
        <taxon>Paragonimus</taxon>
    </lineage>
</organism>
<sequence length="176" mass="20104">MTDPSSFQWDCDFEPSRTHVSSYTKLSELENLSCSQIIDPAANRVCDGLRELLHSAGVIQEELIRHETLLLDCFTPDTAENWRYSDDLKCSVRNLNKQTKRLIGAVQRTSQEVQFPFASTIIWLFLRCSFVLCVCGAPRTLPVAYPTVLFRRLPVVPIVTTLFLNLDIFVTDSRLF</sequence>
<dbReference type="EMBL" id="QNGE01002522">
    <property type="protein sequence ID" value="KAA3675440.1"/>
    <property type="molecule type" value="Genomic_DNA"/>
</dbReference>
<protein>
    <submittedName>
        <fullName evidence="1">Uncharacterized protein</fullName>
    </submittedName>
</protein>
<dbReference type="AlphaFoldDB" id="A0A5J4NJ79"/>
<name>A0A5J4NJ79_9TREM</name>
<proteinExistence type="predicted"/>
<evidence type="ECO:0000313" key="2">
    <source>
        <dbReference type="Proteomes" id="UP000324629"/>
    </source>
</evidence>
<comment type="caution">
    <text evidence="1">The sequence shown here is derived from an EMBL/GenBank/DDBJ whole genome shotgun (WGS) entry which is preliminary data.</text>
</comment>
<keyword evidence="2" id="KW-1185">Reference proteome</keyword>
<evidence type="ECO:0000313" key="1">
    <source>
        <dbReference type="EMBL" id="KAA3675440.1"/>
    </source>
</evidence>